<sequence>MAFITNSHCHFDSTGHFRQEVLDDNRTCGPFWNPCYKNRYRSQVSHLMHSKQSIKFTGIHDVDIPHSDNNKTFLQFQISVATILLMINWCAIGYAAEKLTSEEKLIQFRGKDLNHDGKITYKEVEDFHQAIDKNTDGLVSKEEYTARWKGLVRPQIIKIAFASEDIDDSGTIDFDEERFTFEAFDADRDKVILECEFLDEFTRYVLIDNPPKSYCGLTTATTTK</sequence>
<dbReference type="PROSITE" id="PS50222">
    <property type="entry name" value="EF_HAND_2"/>
    <property type="match status" value="1"/>
</dbReference>
<protein>
    <submittedName>
        <fullName evidence="3">---NA</fullName>
    </submittedName>
</protein>
<reference evidence="3" key="1">
    <citation type="submission" date="2023-08" db="EMBL/GenBank/DDBJ databases">
        <authorList>
            <person name="Alioto T."/>
            <person name="Alioto T."/>
            <person name="Gomez Garrido J."/>
        </authorList>
    </citation>
    <scope>NUCLEOTIDE SEQUENCE</scope>
</reference>
<dbReference type="InterPro" id="IPR011992">
    <property type="entry name" value="EF-hand-dom_pair"/>
</dbReference>
<keyword evidence="1" id="KW-0106">Calcium</keyword>
<dbReference type="PROSITE" id="PS00018">
    <property type="entry name" value="EF_HAND_1"/>
    <property type="match status" value="1"/>
</dbReference>
<organism evidence="3 4">
    <name type="scientific">Octopus vulgaris</name>
    <name type="common">Common octopus</name>
    <dbReference type="NCBI Taxonomy" id="6645"/>
    <lineage>
        <taxon>Eukaryota</taxon>
        <taxon>Metazoa</taxon>
        <taxon>Spiralia</taxon>
        <taxon>Lophotrochozoa</taxon>
        <taxon>Mollusca</taxon>
        <taxon>Cephalopoda</taxon>
        <taxon>Coleoidea</taxon>
        <taxon>Octopodiformes</taxon>
        <taxon>Octopoda</taxon>
        <taxon>Incirrata</taxon>
        <taxon>Octopodidae</taxon>
        <taxon>Octopus</taxon>
    </lineage>
</organism>
<dbReference type="InterPro" id="IPR018247">
    <property type="entry name" value="EF_Hand_1_Ca_BS"/>
</dbReference>
<evidence type="ECO:0000313" key="3">
    <source>
        <dbReference type="EMBL" id="CAI9715762.1"/>
    </source>
</evidence>
<proteinExistence type="predicted"/>
<evidence type="ECO:0000313" key="4">
    <source>
        <dbReference type="Proteomes" id="UP001162480"/>
    </source>
</evidence>
<evidence type="ECO:0000259" key="2">
    <source>
        <dbReference type="PROSITE" id="PS50222"/>
    </source>
</evidence>
<dbReference type="Pfam" id="PF13202">
    <property type="entry name" value="EF-hand_5"/>
    <property type="match status" value="2"/>
</dbReference>
<dbReference type="Proteomes" id="UP001162480">
    <property type="component" value="Chromosome 1"/>
</dbReference>
<dbReference type="Gene3D" id="1.10.238.10">
    <property type="entry name" value="EF-hand"/>
    <property type="match status" value="1"/>
</dbReference>
<dbReference type="GO" id="GO:0005509">
    <property type="term" value="F:calcium ion binding"/>
    <property type="evidence" value="ECO:0007669"/>
    <property type="project" value="InterPro"/>
</dbReference>
<dbReference type="SUPFAM" id="SSF47473">
    <property type="entry name" value="EF-hand"/>
    <property type="match status" value="1"/>
</dbReference>
<gene>
    <name evidence="3" type="ORF">OCTVUL_1B012113</name>
</gene>
<dbReference type="EMBL" id="OX597814">
    <property type="protein sequence ID" value="CAI9715762.1"/>
    <property type="molecule type" value="Genomic_DNA"/>
</dbReference>
<feature type="domain" description="EF-hand" evidence="2">
    <location>
        <begin position="119"/>
        <end position="154"/>
    </location>
</feature>
<name>A0AA36EWL9_OCTVU</name>
<dbReference type="InterPro" id="IPR002048">
    <property type="entry name" value="EF_hand_dom"/>
</dbReference>
<accession>A0AA36EWL9</accession>
<dbReference type="AlphaFoldDB" id="A0AA36EWL9"/>
<evidence type="ECO:0000256" key="1">
    <source>
        <dbReference type="ARBA" id="ARBA00022837"/>
    </source>
</evidence>
<keyword evidence="4" id="KW-1185">Reference proteome</keyword>